<dbReference type="GO" id="GO:0005829">
    <property type="term" value="C:cytosol"/>
    <property type="evidence" value="ECO:0007669"/>
    <property type="project" value="TreeGrafter"/>
</dbReference>
<comment type="catalytic activity">
    <reaction evidence="5">
        <text>3-deoxy-alpha-D-manno-oct-2-ulosonate + CTP = CMP-3-deoxy-beta-D-manno-octulosonate + diphosphate</text>
        <dbReference type="Rhea" id="RHEA:23448"/>
        <dbReference type="ChEBI" id="CHEBI:33019"/>
        <dbReference type="ChEBI" id="CHEBI:37563"/>
        <dbReference type="ChEBI" id="CHEBI:85986"/>
        <dbReference type="ChEBI" id="CHEBI:85987"/>
        <dbReference type="EC" id="2.7.7.38"/>
    </reaction>
</comment>
<dbReference type="Gene3D" id="3.90.550.10">
    <property type="entry name" value="Spore Coat Polysaccharide Biosynthesis Protein SpsA, Chain A"/>
    <property type="match status" value="1"/>
</dbReference>
<evidence type="ECO:0000256" key="5">
    <source>
        <dbReference type="HAMAP-Rule" id="MF_00057"/>
    </source>
</evidence>
<dbReference type="InterPro" id="IPR004528">
    <property type="entry name" value="KdsB"/>
</dbReference>
<evidence type="ECO:0000256" key="3">
    <source>
        <dbReference type="ARBA" id="ARBA00022695"/>
    </source>
</evidence>
<dbReference type="NCBIfam" id="TIGR00466">
    <property type="entry name" value="kdsB"/>
    <property type="match status" value="1"/>
</dbReference>
<comment type="pathway">
    <text evidence="5">Nucleotide-sugar biosynthesis; CMP-3-deoxy-D-manno-octulosonate biosynthesis; CMP-3-deoxy-D-manno-octulosonate from 3-deoxy-D-manno-octulosonate and CTP: step 1/1.</text>
</comment>
<dbReference type="NCBIfam" id="NF003950">
    <property type="entry name" value="PRK05450.1-3"/>
    <property type="match status" value="1"/>
</dbReference>
<dbReference type="InterPro" id="IPR003329">
    <property type="entry name" value="Cytidylyl_trans"/>
</dbReference>
<keyword evidence="3 5" id="KW-0548">Nucleotidyltransferase</keyword>
<dbReference type="FunFam" id="3.90.550.10:FF:000011">
    <property type="entry name" value="3-deoxy-manno-octulosonate cytidylyltransferase"/>
    <property type="match status" value="1"/>
</dbReference>
<evidence type="ECO:0000313" key="6">
    <source>
        <dbReference type="EMBL" id="OUS39397.1"/>
    </source>
</evidence>
<comment type="subcellular location">
    <subcellularLocation>
        <location evidence="5">Cytoplasm</location>
    </subcellularLocation>
    <subcellularLocation>
        <location evidence="1">Membrane</location>
    </subcellularLocation>
</comment>
<sequence>MANYKIVIPARYSSSRLPGKPLIELCGKPMIQHTYERALETGVKDIVIATDDQRIYDVAVAFGADVVMTNPAHENGTERIAEVAEIKGWDKDDVLVNLQGDEPLVPKALIEQTAQGLLLNPEAGMSSICTQIEHAEDAFDPNVVKVVLDCRGFAMYFSRAAIPWDRDLYKDGQDNITKQMPAYRHIGMYGYRVSFLQEYSRMSQCAIEQVECLEQLRALWYGVKIHMGITDTPPGHGVDTPADIERVEKFLHDQSI</sequence>
<name>A0A1Y5HSC2_OLEAN</name>
<organism evidence="6 7">
    <name type="scientific">Oleispira antarctica</name>
    <dbReference type="NCBI Taxonomy" id="188908"/>
    <lineage>
        <taxon>Bacteria</taxon>
        <taxon>Pseudomonadati</taxon>
        <taxon>Pseudomonadota</taxon>
        <taxon>Gammaproteobacteria</taxon>
        <taxon>Oceanospirillales</taxon>
        <taxon>Oceanospirillaceae</taxon>
        <taxon>Oleispira</taxon>
    </lineage>
</organism>
<dbReference type="SUPFAM" id="SSF53448">
    <property type="entry name" value="Nucleotide-diphospho-sugar transferases"/>
    <property type="match status" value="1"/>
</dbReference>
<comment type="function">
    <text evidence="5">Activates KDO (a required 8-carbon sugar) for incorporation into bacterial lipopolysaccharide in Gram-negative bacteria.</text>
</comment>
<keyword evidence="4 5" id="KW-0448">Lipopolysaccharide biosynthesis</keyword>
<evidence type="ECO:0000256" key="4">
    <source>
        <dbReference type="ARBA" id="ARBA00022985"/>
    </source>
</evidence>
<dbReference type="EMBL" id="MABE01000562">
    <property type="protein sequence ID" value="OUS39397.1"/>
    <property type="molecule type" value="Genomic_DNA"/>
</dbReference>
<dbReference type="CDD" id="cd02517">
    <property type="entry name" value="CMP-KDO-Synthetase"/>
    <property type="match status" value="1"/>
</dbReference>
<evidence type="ECO:0000256" key="1">
    <source>
        <dbReference type="ARBA" id="ARBA00004370"/>
    </source>
</evidence>
<dbReference type="HAMAP" id="MF_00057">
    <property type="entry name" value="KdsB"/>
    <property type="match status" value="1"/>
</dbReference>
<accession>A0A1Y5HSC2</accession>
<keyword evidence="2 5" id="KW-0808">Transferase</keyword>
<protein>
    <recommendedName>
        <fullName evidence="5">3-deoxy-manno-octulosonate cytidylyltransferase</fullName>
        <ecNumber evidence="5">2.7.7.38</ecNumber>
    </recommendedName>
    <alternativeName>
        <fullName evidence="5">CMP-2-keto-3-deoxyoctulosonic acid synthase</fullName>
        <shortName evidence="5">CKS</shortName>
        <shortName evidence="5">CMP-KDO synthase</shortName>
    </alternativeName>
</protein>
<comment type="similarity">
    <text evidence="5">Belongs to the KdsB family.</text>
</comment>
<dbReference type="EC" id="2.7.7.38" evidence="5"/>
<dbReference type="PANTHER" id="PTHR42866">
    <property type="entry name" value="3-DEOXY-MANNO-OCTULOSONATE CYTIDYLYLTRANSFERASE"/>
    <property type="match status" value="1"/>
</dbReference>
<dbReference type="GO" id="GO:0008690">
    <property type="term" value="F:3-deoxy-manno-octulosonate cytidylyltransferase activity"/>
    <property type="evidence" value="ECO:0007669"/>
    <property type="project" value="UniProtKB-UniRule"/>
</dbReference>
<dbReference type="NCBIfam" id="NF009905">
    <property type="entry name" value="PRK13368.1"/>
    <property type="match status" value="1"/>
</dbReference>
<evidence type="ECO:0000313" key="7">
    <source>
        <dbReference type="Proteomes" id="UP000227088"/>
    </source>
</evidence>
<dbReference type="InterPro" id="IPR029044">
    <property type="entry name" value="Nucleotide-diphossugar_trans"/>
</dbReference>
<dbReference type="NCBIfam" id="NF003952">
    <property type="entry name" value="PRK05450.1-5"/>
    <property type="match status" value="1"/>
</dbReference>
<evidence type="ECO:0000256" key="2">
    <source>
        <dbReference type="ARBA" id="ARBA00022679"/>
    </source>
</evidence>
<dbReference type="UniPathway" id="UPA00358">
    <property type="reaction ID" value="UER00476"/>
</dbReference>
<dbReference type="Proteomes" id="UP000227088">
    <property type="component" value="Unassembled WGS sequence"/>
</dbReference>
<dbReference type="GO" id="GO:0009103">
    <property type="term" value="P:lipopolysaccharide biosynthetic process"/>
    <property type="evidence" value="ECO:0007669"/>
    <property type="project" value="UniProtKB-UniRule"/>
</dbReference>
<dbReference type="GO" id="GO:0016020">
    <property type="term" value="C:membrane"/>
    <property type="evidence" value="ECO:0007669"/>
    <property type="project" value="UniProtKB-SubCell"/>
</dbReference>
<proteinExistence type="inferred from homology"/>
<keyword evidence="5" id="KW-0963">Cytoplasm</keyword>
<comment type="caution">
    <text evidence="6">The sequence shown here is derived from an EMBL/GenBank/DDBJ whole genome shotgun (WGS) entry which is preliminary data.</text>
</comment>
<gene>
    <name evidence="5" type="primary">kdsB</name>
    <name evidence="6" type="ORF">A9R00_09660</name>
</gene>
<dbReference type="AlphaFoldDB" id="A0A1Y5HSC2"/>
<dbReference type="Pfam" id="PF02348">
    <property type="entry name" value="CTP_transf_3"/>
    <property type="match status" value="1"/>
</dbReference>
<dbReference type="GO" id="GO:0033468">
    <property type="term" value="P:CMP-keto-3-deoxy-D-manno-octulosonic acid biosynthetic process"/>
    <property type="evidence" value="ECO:0007669"/>
    <property type="project" value="UniProtKB-UniRule"/>
</dbReference>
<dbReference type="PANTHER" id="PTHR42866:SF2">
    <property type="entry name" value="3-DEOXY-MANNO-OCTULOSONATE CYTIDYLYLTRANSFERASE, MITOCHONDRIAL"/>
    <property type="match status" value="1"/>
</dbReference>
<reference evidence="7" key="1">
    <citation type="journal article" date="2017" name="Proc. Natl. Acad. Sci. U.S.A.">
        <title>Simulation of Deepwater Horizon oil plume reveals substrate specialization within a complex community of hydrocarbon degraders.</title>
        <authorList>
            <person name="Hu P."/>
            <person name="Dubinsky E.A."/>
            <person name="Probst A.J."/>
            <person name="Wang J."/>
            <person name="Sieber C.M.K."/>
            <person name="Tom L.M."/>
            <person name="Gardinali P."/>
            <person name="Banfield J.F."/>
            <person name="Atlas R.M."/>
            <person name="Andersen G.L."/>
        </authorList>
    </citation>
    <scope>NUCLEOTIDE SEQUENCE [LARGE SCALE GENOMIC DNA]</scope>
</reference>